<evidence type="ECO:0000313" key="4">
    <source>
        <dbReference type="Proteomes" id="UP000239532"/>
    </source>
</evidence>
<dbReference type="Gene3D" id="3.20.80.10">
    <property type="entry name" value="Regulatory factor, effector binding domain"/>
    <property type="match status" value="1"/>
</dbReference>
<protein>
    <recommendedName>
        <fullName evidence="2">GyrI-like small molecule binding domain-containing protein</fullName>
    </recommendedName>
</protein>
<dbReference type="InterPro" id="IPR011256">
    <property type="entry name" value="Reg_factor_effector_dom_sf"/>
</dbReference>
<dbReference type="InterPro" id="IPR023393">
    <property type="entry name" value="START-like_dom_sf"/>
</dbReference>
<accession>A0A2S9WTL8</accession>
<evidence type="ECO:0000313" key="3">
    <source>
        <dbReference type="EMBL" id="PRP66832.1"/>
    </source>
</evidence>
<comment type="caution">
    <text evidence="3">The sequence shown here is derived from an EMBL/GenBank/DDBJ whole genome shotgun (WGS) entry which is preliminary data.</text>
</comment>
<keyword evidence="1" id="KW-0472">Membrane</keyword>
<dbReference type="Gene3D" id="3.30.530.20">
    <property type="match status" value="1"/>
</dbReference>
<feature type="transmembrane region" description="Helical" evidence="1">
    <location>
        <begin position="6"/>
        <end position="24"/>
    </location>
</feature>
<dbReference type="RefSeq" id="WP_105982619.1">
    <property type="nucleotide sequence ID" value="NZ_MQUC01000003.1"/>
</dbReference>
<dbReference type="Proteomes" id="UP000239532">
    <property type="component" value="Unassembled WGS sequence"/>
</dbReference>
<dbReference type="EMBL" id="MQUC01000003">
    <property type="protein sequence ID" value="PRP66832.1"/>
    <property type="molecule type" value="Genomic_DNA"/>
</dbReference>
<dbReference type="SUPFAM" id="SSF55961">
    <property type="entry name" value="Bet v1-like"/>
    <property type="match status" value="1"/>
</dbReference>
<dbReference type="CDD" id="cd07818">
    <property type="entry name" value="SRPBCC_1"/>
    <property type="match status" value="1"/>
</dbReference>
<keyword evidence="1" id="KW-0812">Transmembrane</keyword>
<dbReference type="AlphaFoldDB" id="A0A2S9WTL8"/>
<gene>
    <name evidence="3" type="ORF">BST86_06800</name>
</gene>
<dbReference type="Pfam" id="PF10604">
    <property type="entry name" value="Polyketide_cyc2"/>
    <property type="match status" value="1"/>
</dbReference>
<reference evidence="3 4" key="1">
    <citation type="submission" date="2016-11" db="EMBL/GenBank/DDBJ databases">
        <title>Trade-off between light-utilization and light-protection in marine flavobacteria.</title>
        <authorList>
            <person name="Kumagai Y."/>
        </authorList>
    </citation>
    <scope>NUCLEOTIDE SEQUENCE [LARGE SCALE GENOMIC DNA]</scope>
    <source>
        <strain evidence="3 4">JCM 17109</strain>
    </source>
</reference>
<dbReference type="OrthoDB" id="9807923at2"/>
<dbReference type="SUPFAM" id="SSF55136">
    <property type="entry name" value="Probable bacterial effector-binding domain"/>
    <property type="match status" value="1"/>
</dbReference>
<dbReference type="InterPro" id="IPR019587">
    <property type="entry name" value="Polyketide_cyclase/dehydratase"/>
</dbReference>
<evidence type="ECO:0000259" key="2">
    <source>
        <dbReference type="Pfam" id="PF06445"/>
    </source>
</evidence>
<feature type="domain" description="GyrI-like small molecule binding" evidence="2">
    <location>
        <begin position="206"/>
        <end position="339"/>
    </location>
</feature>
<keyword evidence="4" id="KW-1185">Reference proteome</keyword>
<keyword evidence="1" id="KW-1133">Transmembrane helix</keyword>
<name>A0A2S9WTL8_9FLAO</name>
<organism evidence="3 4">
    <name type="scientific">Nonlabens agnitus</name>
    <dbReference type="NCBI Taxonomy" id="870484"/>
    <lineage>
        <taxon>Bacteria</taxon>
        <taxon>Pseudomonadati</taxon>
        <taxon>Bacteroidota</taxon>
        <taxon>Flavobacteriia</taxon>
        <taxon>Flavobacteriales</taxon>
        <taxon>Flavobacteriaceae</taxon>
        <taxon>Nonlabens</taxon>
    </lineage>
</organism>
<evidence type="ECO:0000256" key="1">
    <source>
        <dbReference type="SAM" id="Phobius"/>
    </source>
</evidence>
<dbReference type="InterPro" id="IPR029442">
    <property type="entry name" value="GyrI-like"/>
</dbReference>
<dbReference type="Pfam" id="PF06445">
    <property type="entry name" value="GyrI-like"/>
    <property type="match status" value="1"/>
</dbReference>
<proteinExistence type="predicted"/>
<sequence>MKSLKYIFILLLVVIIAGAVYFSLQDGRYDVSKTAVIEAPKSLVYEQLSDFKKWENWDAYQDQEDTNVTYSDQTAGVDGSYSFTDENGTGTVTITRLDPNKSMEMEMVYEHSLGASKATIDYQIVEVENGSKVTMRAQGDQSLVEKVYTKITGTDMEQELGDMYDESLANLDTYLQKEMDEYTISPDGLIDYGGGYYLYMSTSSRLDNFSKLQSQILQKIRSYMQANNIDSYGAPMVIYEKFDETRENVIFSAGIPVKDRIITAVNSTILCGFQEPGRAVKVTLKGAYKYLPEAWQVGEGFITVNGLERSEQPPFEFYKTDSYKVVNPAEYLTEIYLPVL</sequence>